<dbReference type="InterPro" id="IPR002864">
    <property type="entry name" value="Acyl-ACP_thioesterase_NHD"/>
</dbReference>
<evidence type="ECO:0000313" key="15">
    <source>
        <dbReference type="Proteomes" id="UP001497512"/>
    </source>
</evidence>
<evidence type="ECO:0000256" key="2">
    <source>
        <dbReference type="ARBA" id="ARBA00006500"/>
    </source>
</evidence>
<feature type="domain" description="Acyl-ACP thioesterase N-terminal hotdog" evidence="12">
    <location>
        <begin position="161"/>
        <end position="294"/>
    </location>
</feature>
<evidence type="ECO:0000256" key="11">
    <source>
        <dbReference type="RuleBase" id="RU363096"/>
    </source>
</evidence>
<evidence type="ECO:0000259" key="13">
    <source>
        <dbReference type="Pfam" id="PF20791"/>
    </source>
</evidence>
<evidence type="ECO:0000256" key="10">
    <source>
        <dbReference type="ARBA" id="ARBA00023160"/>
    </source>
</evidence>
<dbReference type="Pfam" id="PF20791">
    <property type="entry name" value="Acyl-ACP_TE_C"/>
    <property type="match status" value="1"/>
</dbReference>
<sequence>MEVLKTMYVNNFSTSSSAFLFSKFRSSISHYWRSPATRPLLLLKKLKRDTICCTSAMLLEPTDTATAYTLLEFGKLDDDLNCPRTSRAARSRSAGTKGSNFTEVQTESDSLFSGMVNEALTTSHTKQQRSKNFEGTESRRREMIPLHKLRQGGFVENCLMYRQVIVIRSYEVGPDMTISIDTIFRLFQEMALCHVQLLGIAGDGFGATQGMNRNGLIWVVNRMHVEVERYPAWPEVVQIDSWVGSSGKNGMRRDWVMSSYRTGEVLARATSKWCMMDATTRQLARIPEEVQAEIVPCFIQDRFAFPQPKICPKIQRIDNDSAQYLSSHLKSCRGDLDVNQHVSNLKYISWVFESVPSQQFDSHDLKSMTLEYRRECNSSDVVESLTSYGKIGQIIQHVNVENRDGNHMNDIHVNGSVNHHVVTNRCPECSRDIQRPFLGIEEPCKLTHLLHTQSGHCEILRGQTTWQPRKALKL</sequence>
<keyword evidence="10 11" id="KW-0275">Fatty acid biosynthesis</keyword>
<dbReference type="EC" id="3.1.2.-" evidence="11"/>
<dbReference type="EMBL" id="OZ019910">
    <property type="protein sequence ID" value="CAK9210933.1"/>
    <property type="molecule type" value="Genomic_DNA"/>
</dbReference>
<dbReference type="InterPro" id="IPR045023">
    <property type="entry name" value="FATA/B"/>
</dbReference>
<keyword evidence="9 11" id="KW-0443">Lipid metabolism</keyword>
<proteinExistence type="inferred from homology"/>
<evidence type="ECO:0000313" key="14">
    <source>
        <dbReference type="EMBL" id="CAK9210933.1"/>
    </source>
</evidence>
<gene>
    <name evidence="14" type="ORF">CSSPTR1EN2_LOCUS10407</name>
</gene>
<dbReference type="Pfam" id="PF01643">
    <property type="entry name" value="Acyl-ACP_TE"/>
    <property type="match status" value="1"/>
</dbReference>
<keyword evidence="3 11" id="KW-0444">Lipid biosynthesis</keyword>
<evidence type="ECO:0000259" key="12">
    <source>
        <dbReference type="Pfam" id="PF01643"/>
    </source>
</evidence>
<dbReference type="Proteomes" id="UP001497512">
    <property type="component" value="Chromosome 18"/>
</dbReference>
<dbReference type="Gene3D" id="3.10.129.10">
    <property type="entry name" value="Hotdog Thioesterase"/>
    <property type="match status" value="1"/>
</dbReference>
<evidence type="ECO:0000256" key="9">
    <source>
        <dbReference type="ARBA" id="ARBA00023098"/>
    </source>
</evidence>
<keyword evidence="4 11" id="KW-0150">Chloroplast</keyword>
<comment type="similarity">
    <text evidence="2 11">Belongs to the acyl-ACP thioesterase family.</text>
</comment>
<dbReference type="PANTHER" id="PTHR31727:SF18">
    <property type="entry name" value="ACYL-[ACYL-CARRIER-PROTEIN] HYDROLASE"/>
    <property type="match status" value="1"/>
</dbReference>
<dbReference type="CDD" id="cd00586">
    <property type="entry name" value="4HBT"/>
    <property type="match status" value="1"/>
</dbReference>
<name>A0ABP0U2Z3_9BRYO</name>
<evidence type="ECO:0000256" key="6">
    <source>
        <dbReference type="ARBA" id="ARBA00022801"/>
    </source>
</evidence>
<evidence type="ECO:0000256" key="3">
    <source>
        <dbReference type="ARBA" id="ARBA00022516"/>
    </source>
</evidence>
<protein>
    <recommendedName>
        <fullName evidence="11">Acyl-[acyl-carrier-protein] hydrolase</fullName>
        <ecNumber evidence="11">3.1.2.-</ecNumber>
    </recommendedName>
</protein>
<reference evidence="14" key="1">
    <citation type="submission" date="2024-02" db="EMBL/GenBank/DDBJ databases">
        <authorList>
            <consortium name="ELIXIR-Norway"/>
            <consortium name="Elixir Norway"/>
        </authorList>
    </citation>
    <scope>NUCLEOTIDE SEQUENCE</scope>
</reference>
<organism evidence="14 15">
    <name type="scientific">Sphagnum troendelagicum</name>
    <dbReference type="NCBI Taxonomy" id="128251"/>
    <lineage>
        <taxon>Eukaryota</taxon>
        <taxon>Viridiplantae</taxon>
        <taxon>Streptophyta</taxon>
        <taxon>Embryophyta</taxon>
        <taxon>Bryophyta</taxon>
        <taxon>Sphagnophytina</taxon>
        <taxon>Sphagnopsida</taxon>
        <taxon>Sphagnales</taxon>
        <taxon>Sphagnaceae</taxon>
        <taxon>Sphagnum</taxon>
    </lineage>
</organism>
<accession>A0ABP0U2Z3</accession>
<keyword evidence="6 11" id="KW-0378">Hydrolase</keyword>
<dbReference type="SUPFAM" id="SSF54637">
    <property type="entry name" value="Thioesterase/thiol ester dehydrase-isomerase"/>
    <property type="match status" value="2"/>
</dbReference>
<evidence type="ECO:0000256" key="8">
    <source>
        <dbReference type="ARBA" id="ARBA00022946"/>
    </source>
</evidence>
<keyword evidence="7 11" id="KW-0276">Fatty acid metabolism</keyword>
<feature type="domain" description="Acyl-ACP thioesterase-like C-terminal" evidence="13">
    <location>
        <begin position="322"/>
        <end position="412"/>
    </location>
</feature>
<keyword evidence="8" id="KW-0809">Transit peptide</keyword>
<keyword evidence="5 11" id="KW-0934">Plastid</keyword>
<comment type="subcellular location">
    <subcellularLocation>
        <location evidence="1 11">Plastid</location>
        <location evidence="1 11">Chloroplast</location>
    </subcellularLocation>
</comment>
<comment type="function">
    <text evidence="11">Plays an essential role in chain termination during de novo fatty acid synthesis.</text>
</comment>
<dbReference type="PANTHER" id="PTHR31727">
    <property type="entry name" value="OLEOYL-ACYL CARRIER PROTEIN THIOESTERASE 1, CHLOROPLASTIC"/>
    <property type="match status" value="1"/>
</dbReference>
<dbReference type="InterPro" id="IPR049427">
    <property type="entry name" value="Acyl-ACP_TE_C"/>
</dbReference>
<evidence type="ECO:0000256" key="7">
    <source>
        <dbReference type="ARBA" id="ARBA00022832"/>
    </source>
</evidence>
<evidence type="ECO:0000256" key="4">
    <source>
        <dbReference type="ARBA" id="ARBA00022528"/>
    </source>
</evidence>
<dbReference type="InterPro" id="IPR029069">
    <property type="entry name" value="HotDog_dom_sf"/>
</dbReference>
<evidence type="ECO:0000256" key="5">
    <source>
        <dbReference type="ARBA" id="ARBA00022640"/>
    </source>
</evidence>
<keyword evidence="15" id="KW-1185">Reference proteome</keyword>
<evidence type="ECO:0000256" key="1">
    <source>
        <dbReference type="ARBA" id="ARBA00004229"/>
    </source>
</evidence>